<comment type="caution">
    <text evidence="2">The sequence shown here is derived from an EMBL/GenBank/DDBJ whole genome shotgun (WGS) entry which is preliminary data.</text>
</comment>
<dbReference type="PROSITE" id="PS00018">
    <property type="entry name" value="EF_HAND_1"/>
    <property type="match status" value="1"/>
</dbReference>
<feature type="compositionally biased region" description="Low complexity" evidence="1">
    <location>
        <begin position="683"/>
        <end position="695"/>
    </location>
</feature>
<evidence type="ECO:0000313" key="3">
    <source>
        <dbReference type="Proteomes" id="UP000812966"/>
    </source>
</evidence>
<organism evidence="2 3">
    <name type="scientific">Filobasidium floriforme</name>
    <dbReference type="NCBI Taxonomy" id="5210"/>
    <lineage>
        <taxon>Eukaryota</taxon>
        <taxon>Fungi</taxon>
        <taxon>Dikarya</taxon>
        <taxon>Basidiomycota</taxon>
        <taxon>Agaricomycotina</taxon>
        <taxon>Tremellomycetes</taxon>
        <taxon>Filobasidiales</taxon>
        <taxon>Filobasidiaceae</taxon>
        <taxon>Filobasidium</taxon>
    </lineage>
</organism>
<reference evidence="2" key="1">
    <citation type="submission" date="2020-04" db="EMBL/GenBank/DDBJ databases">
        <title>Analysis of mating type loci in Filobasidium floriforme.</title>
        <authorList>
            <person name="Nowrousian M."/>
        </authorList>
    </citation>
    <scope>NUCLEOTIDE SEQUENCE</scope>
    <source>
        <strain evidence="2">CBS 6242</strain>
    </source>
</reference>
<accession>A0A8K0NS26</accession>
<evidence type="ECO:0000313" key="2">
    <source>
        <dbReference type="EMBL" id="KAG7562444.1"/>
    </source>
</evidence>
<gene>
    <name evidence="2" type="ORF">FFLO_02118</name>
</gene>
<dbReference type="Proteomes" id="UP000812966">
    <property type="component" value="Unassembled WGS sequence"/>
</dbReference>
<feature type="region of interest" description="Disordered" evidence="1">
    <location>
        <begin position="608"/>
        <end position="637"/>
    </location>
</feature>
<feature type="compositionally biased region" description="Low complexity" evidence="1">
    <location>
        <begin position="822"/>
        <end position="858"/>
    </location>
</feature>
<feature type="compositionally biased region" description="Low complexity" evidence="1">
    <location>
        <begin position="706"/>
        <end position="737"/>
    </location>
</feature>
<feature type="compositionally biased region" description="Pro residues" evidence="1">
    <location>
        <begin position="696"/>
        <end position="705"/>
    </location>
</feature>
<feature type="compositionally biased region" description="Polar residues" evidence="1">
    <location>
        <begin position="553"/>
        <end position="563"/>
    </location>
</feature>
<feature type="region of interest" description="Disordered" evidence="1">
    <location>
        <begin position="677"/>
        <end position="795"/>
    </location>
</feature>
<proteinExistence type="predicted"/>
<feature type="region of interest" description="Disordered" evidence="1">
    <location>
        <begin position="382"/>
        <end position="525"/>
    </location>
</feature>
<sequence>MSHKRARESTSDKENSITTPTHGKSAMIKKQRLDLDTFRSAGGKTKTKPKVHVIMQEQLRARQVREILTPPPSSELDIQLPEQDEAHLRYAQPRKVQFRPAPSSQNQSHADSMYRLMTTPMETLMSSSPVLPTSPLKEDYALMRSGQAREVSAPVSLVTLAVDYDGSHNLILGRSRKTSLSPSTLHVIEEAGPSNQMVDSKTLPTSFPSDLAFKLPTGSSSTRAISTLPTRLLPLPRKAQHTSRNHVLVTPSPSSLQACLFVHVMGQNGCRVRILGARTAGIPYHHQMQHVGVGKRYTAGRVVTIRSPTTATGGRGLVVDVEIDMYSCKTIVHWAVPTRSEDVSEDDDDETESESEDVLRPWNLELKRLHPDQPQFVRLHPDHEEREDTPEAPSGQNQRVSSGPLMFQPSSGLGLVAPLSPPTSSPRRLPSLDLPGEEEEDEGDVEMSMVSDKGSDNGQRDDDADEDGKMGREEILNDLPPSSPPMDLESLPAFPEDEDEEEAQVEVQSDAQSVVSRPTSPVEPIGASVLPVKARDFAIPSLAPSALGLDSKPATSFASTSTLIRRPVPAQPTGSSSSSSSSSGFFGFDLGAPSRKNVVVRKVMISRPASASSIRSRESTPVLKVKEKEKDAEEEKKIKKATDEVKTVKSIMVTAPTPASEPVAIEVEKTPTQVTIEEASSIPETPLNTTSTLPEPSTPLTPLPLSPELANTTPPIPVIPTTTIETTTAKITTTVEPPSSPARSIYSQMTSDSESEGEAEPGQKETVGVVRRLGEMQKKKTQAKSLSHVKGLGGKSKAVKRELIEAGEAEEVKEVKKRKVDVSTALTSSDTADTATSETAAPAPAVTTETTTAPLPTELHSDSTPHPPKDLDLKALVATSVVFSGVSAISAFDLVKTILDSQPSMRRLGSDSTWATWIGDVLRGEGMFGRVDRKGKDSSGHPLLPLYYYLPANDPDQTRAAELGACMRPLRGVQRGGGKAIDWRPVGSRGRR</sequence>
<feature type="region of interest" description="Disordered" evidence="1">
    <location>
        <begin position="543"/>
        <end position="586"/>
    </location>
</feature>
<feature type="region of interest" description="Disordered" evidence="1">
    <location>
        <begin position="812"/>
        <end position="867"/>
    </location>
</feature>
<feature type="compositionally biased region" description="Low complexity" evidence="1">
    <location>
        <begin position="425"/>
        <end position="434"/>
    </location>
</feature>
<dbReference type="EMBL" id="JABELV010000032">
    <property type="protein sequence ID" value="KAG7562444.1"/>
    <property type="molecule type" value="Genomic_DNA"/>
</dbReference>
<feature type="compositionally biased region" description="Acidic residues" evidence="1">
    <location>
        <begin position="435"/>
        <end position="445"/>
    </location>
</feature>
<protein>
    <submittedName>
        <fullName evidence="2">Uncharacterized protein</fullName>
    </submittedName>
</protein>
<feature type="compositionally biased region" description="Low complexity" evidence="1">
    <location>
        <begin position="574"/>
        <end position="586"/>
    </location>
</feature>
<dbReference type="InterPro" id="IPR018247">
    <property type="entry name" value="EF_Hand_1_Ca_BS"/>
</dbReference>
<dbReference type="AlphaFoldDB" id="A0A8K0NS26"/>
<feature type="compositionally biased region" description="Acidic residues" evidence="1">
    <location>
        <begin position="495"/>
        <end position="504"/>
    </location>
</feature>
<feature type="compositionally biased region" description="Basic and acidic residues" evidence="1">
    <location>
        <begin position="453"/>
        <end position="475"/>
    </location>
</feature>
<feature type="region of interest" description="Disordered" evidence="1">
    <location>
        <begin position="1"/>
        <end position="33"/>
    </location>
</feature>
<name>A0A8K0NS26_9TREE</name>
<evidence type="ECO:0000256" key="1">
    <source>
        <dbReference type="SAM" id="MobiDB-lite"/>
    </source>
</evidence>
<feature type="compositionally biased region" description="Polar residues" evidence="1">
    <location>
        <begin position="741"/>
        <end position="752"/>
    </location>
</feature>
<feature type="compositionally biased region" description="Basic and acidic residues" evidence="1">
    <location>
        <begin position="624"/>
        <end position="637"/>
    </location>
</feature>
<keyword evidence="3" id="KW-1185">Reference proteome</keyword>